<sequence length="282" mass="31799">MQAFAADHRDIMTPPMTPPCESGRARPQDKRCRHGADSHARPRENAGDTRVAYHDFPYFDRPMSDASSPAKTPTAAKKRAPAPKRRGNRTTRIPEILDCAIRVFATSGDAGFTQRRIAAEAGINLGTLQHYFDSREALLRATIEESSRRYLEQSRALVGNLDHSPEARLSAFIDNTFATFSDPATFVSPFALETWALAERHDWVRELMERNSESYLALFSDLVGHLNPKLTVEQTRIRGAIIYAHWEGLLVFLRRSRFGRAQPLAIKESVKAIWLANAREKP</sequence>
<gene>
    <name evidence="7" type="ORF">FAZ98_26335</name>
</gene>
<dbReference type="SUPFAM" id="SSF46689">
    <property type="entry name" value="Homeodomain-like"/>
    <property type="match status" value="1"/>
</dbReference>
<dbReference type="AlphaFoldDB" id="A0A7Z2GNY7"/>
<dbReference type="GO" id="GO:0003700">
    <property type="term" value="F:DNA-binding transcription factor activity"/>
    <property type="evidence" value="ECO:0007669"/>
    <property type="project" value="TreeGrafter"/>
</dbReference>
<evidence type="ECO:0000259" key="6">
    <source>
        <dbReference type="PROSITE" id="PS50977"/>
    </source>
</evidence>
<dbReference type="EMBL" id="CP046915">
    <property type="protein sequence ID" value="QGZ65292.1"/>
    <property type="molecule type" value="Genomic_DNA"/>
</dbReference>
<dbReference type="OrthoDB" id="8586619at2"/>
<dbReference type="Gene3D" id="1.10.357.10">
    <property type="entry name" value="Tetracycline Repressor, domain 2"/>
    <property type="match status" value="1"/>
</dbReference>
<feature type="region of interest" description="Disordered" evidence="5">
    <location>
        <begin position="1"/>
        <end position="50"/>
    </location>
</feature>
<evidence type="ECO:0000256" key="5">
    <source>
        <dbReference type="SAM" id="MobiDB-lite"/>
    </source>
</evidence>
<evidence type="ECO:0000256" key="2">
    <source>
        <dbReference type="ARBA" id="ARBA00023125"/>
    </source>
</evidence>
<dbReference type="PANTHER" id="PTHR30055:SF234">
    <property type="entry name" value="HTH-TYPE TRANSCRIPTIONAL REGULATOR BETI"/>
    <property type="match status" value="1"/>
</dbReference>
<proteinExistence type="predicted"/>
<reference evidence="7 8" key="1">
    <citation type="submission" date="2019-12" db="EMBL/GenBank/DDBJ databases">
        <title>Paraburkholderia acidiphila 7Q-K02 sp. nov and Paraburkholderia acidisoli DHF22 sp. nov., two strains isolated from forest soil.</title>
        <authorList>
            <person name="Gao Z."/>
            <person name="Qiu L."/>
        </authorList>
    </citation>
    <scope>NUCLEOTIDE SEQUENCE [LARGE SCALE GENOMIC DNA]</scope>
    <source>
        <strain evidence="7 8">DHF22</strain>
    </source>
</reference>
<keyword evidence="1" id="KW-0805">Transcription regulation</keyword>
<accession>A0A7Z2GNY7</accession>
<name>A0A7Z2GNY7_9BURK</name>
<feature type="compositionally biased region" description="Basic residues" evidence="5">
    <location>
        <begin position="76"/>
        <end position="89"/>
    </location>
</feature>
<feature type="compositionally biased region" description="Low complexity" evidence="5">
    <location>
        <begin position="66"/>
        <end position="75"/>
    </location>
</feature>
<evidence type="ECO:0000313" key="7">
    <source>
        <dbReference type="EMBL" id="QGZ65292.1"/>
    </source>
</evidence>
<dbReference type="PROSITE" id="PS50977">
    <property type="entry name" value="HTH_TETR_2"/>
    <property type="match status" value="1"/>
</dbReference>
<dbReference type="GO" id="GO:0000976">
    <property type="term" value="F:transcription cis-regulatory region binding"/>
    <property type="evidence" value="ECO:0007669"/>
    <property type="project" value="TreeGrafter"/>
</dbReference>
<feature type="region of interest" description="Disordered" evidence="5">
    <location>
        <begin position="62"/>
        <end position="91"/>
    </location>
</feature>
<evidence type="ECO:0000256" key="3">
    <source>
        <dbReference type="ARBA" id="ARBA00023163"/>
    </source>
</evidence>
<evidence type="ECO:0000256" key="4">
    <source>
        <dbReference type="PROSITE-ProRule" id="PRU00335"/>
    </source>
</evidence>
<keyword evidence="2 4" id="KW-0238">DNA-binding</keyword>
<feature type="DNA-binding region" description="H-T-H motif" evidence="4">
    <location>
        <begin position="113"/>
        <end position="132"/>
    </location>
</feature>
<feature type="domain" description="HTH tetR-type" evidence="6">
    <location>
        <begin position="90"/>
        <end position="150"/>
    </location>
</feature>
<dbReference type="InterPro" id="IPR050109">
    <property type="entry name" value="HTH-type_TetR-like_transc_reg"/>
</dbReference>
<evidence type="ECO:0000313" key="8">
    <source>
        <dbReference type="Proteomes" id="UP000433577"/>
    </source>
</evidence>
<dbReference type="Pfam" id="PF00440">
    <property type="entry name" value="TetR_N"/>
    <property type="match status" value="1"/>
</dbReference>
<dbReference type="InterPro" id="IPR009057">
    <property type="entry name" value="Homeodomain-like_sf"/>
</dbReference>
<evidence type="ECO:0000256" key="1">
    <source>
        <dbReference type="ARBA" id="ARBA00023015"/>
    </source>
</evidence>
<keyword evidence="3" id="KW-0804">Transcription</keyword>
<keyword evidence="8" id="KW-1185">Reference proteome</keyword>
<protein>
    <submittedName>
        <fullName evidence="7">TetR family transcriptional regulator</fullName>
    </submittedName>
</protein>
<dbReference type="KEGG" id="pacs:FAZ98_26335"/>
<organism evidence="7 8">
    <name type="scientific">Paraburkholderia acidisoli</name>
    <dbReference type="NCBI Taxonomy" id="2571748"/>
    <lineage>
        <taxon>Bacteria</taxon>
        <taxon>Pseudomonadati</taxon>
        <taxon>Pseudomonadota</taxon>
        <taxon>Betaproteobacteria</taxon>
        <taxon>Burkholderiales</taxon>
        <taxon>Burkholderiaceae</taxon>
        <taxon>Paraburkholderia</taxon>
    </lineage>
</organism>
<feature type="compositionally biased region" description="Basic and acidic residues" evidence="5">
    <location>
        <begin position="1"/>
        <end position="11"/>
    </location>
</feature>
<dbReference type="Proteomes" id="UP000433577">
    <property type="component" value="Chromosome 3"/>
</dbReference>
<feature type="compositionally biased region" description="Basic and acidic residues" evidence="5">
    <location>
        <begin position="23"/>
        <end position="50"/>
    </location>
</feature>
<dbReference type="InterPro" id="IPR001647">
    <property type="entry name" value="HTH_TetR"/>
</dbReference>
<dbReference type="PRINTS" id="PR00455">
    <property type="entry name" value="HTHTETR"/>
</dbReference>
<dbReference type="PANTHER" id="PTHR30055">
    <property type="entry name" value="HTH-TYPE TRANSCRIPTIONAL REGULATOR RUTR"/>
    <property type="match status" value="1"/>
</dbReference>